<evidence type="ECO:0000313" key="4">
    <source>
        <dbReference type="RefSeq" id="XP_033572218.1"/>
    </source>
</evidence>
<accession>A0A6A6YB67</accession>
<dbReference type="Proteomes" id="UP000504636">
    <property type="component" value="Unplaced"/>
</dbReference>
<dbReference type="Pfam" id="PF24809">
    <property type="entry name" value="DUF7708"/>
    <property type="match status" value="1"/>
</dbReference>
<dbReference type="GeneID" id="54456883"/>
<dbReference type="InterPro" id="IPR056125">
    <property type="entry name" value="DUF7708"/>
</dbReference>
<dbReference type="OrthoDB" id="61900at2759"/>
<evidence type="ECO:0000313" key="2">
    <source>
        <dbReference type="EMBL" id="KAF2805254.1"/>
    </source>
</evidence>
<protein>
    <recommendedName>
        <fullName evidence="1">DUF7708 domain-containing protein</fullName>
    </recommendedName>
</protein>
<proteinExistence type="predicted"/>
<gene>
    <name evidence="2 4" type="ORF">BDZ99DRAFT_396420</name>
</gene>
<reference evidence="4" key="3">
    <citation type="submission" date="2025-04" db="UniProtKB">
        <authorList>
            <consortium name="RefSeq"/>
        </authorList>
    </citation>
    <scope>IDENTIFICATION</scope>
    <source>
        <strain evidence="4">CBS 304.34</strain>
    </source>
</reference>
<feature type="domain" description="DUF7708" evidence="1">
    <location>
        <begin position="28"/>
        <end position="171"/>
    </location>
</feature>
<evidence type="ECO:0000259" key="1">
    <source>
        <dbReference type="Pfam" id="PF24809"/>
    </source>
</evidence>
<keyword evidence="3" id="KW-1185">Reference proteome</keyword>
<dbReference type="RefSeq" id="XP_033572218.1">
    <property type="nucleotide sequence ID" value="XM_033715990.1"/>
</dbReference>
<evidence type="ECO:0000313" key="3">
    <source>
        <dbReference type="Proteomes" id="UP000504636"/>
    </source>
</evidence>
<sequence>MKDVIDVVEKAKERYEKDTAENTVVLGWLDKFSGTILYYSNVLDCLAQHHPEYLCLAWGSVKFVLQGILNYSELVVEFAKALASIGEALRQTKLSAELFKTDNMQGALTRLYAHIILFLQQAVEWYNKGRAARAFSAVFKPYKLKYQDTVEQIRLCAGTVNDIASAASRAEVRDIHIILQLMRGEIKRRDEKLQTMQLELKERQARVEESVSNVLQVATSHKTITESIHLDVLDIKPRIYEIEFSQILSVLKPRTCPDEMLYKVLSISSRSQSQMMQPKELMSLLNALGSWISVEGSSLFLVKVGPRAGAKAKEFAADVIKLLRERSLHVVWNISPLVPGSGLPSLAEVLRGLVFQLLRQNSTLLHNHLQELNFAKFAADHTDAEWEDMLQKVFSRLSNYFVVVEAQDLFAANKEDETWATSFLQMFQGFVDHVAKTGNSLKVLVVGYDTTYSLLRDSECKNRISSVIQRPAVTPVRSRRLRNWTKRNHGWQRLQAKF</sequence>
<reference evidence="4" key="2">
    <citation type="submission" date="2020-04" db="EMBL/GenBank/DDBJ databases">
        <authorList>
            <consortium name="NCBI Genome Project"/>
        </authorList>
    </citation>
    <scope>NUCLEOTIDE SEQUENCE</scope>
    <source>
        <strain evidence="4">CBS 304.34</strain>
    </source>
</reference>
<reference evidence="2 4" key="1">
    <citation type="journal article" date="2020" name="Stud. Mycol.">
        <title>101 Dothideomycetes genomes: a test case for predicting lifestyles and emergence of pathogens.</title>
        <authorList>
            <person name="Haridas S."/>
            <person name="Albert R."/>
            <person name="Binder M."/>
            <person name="Bloem J."/>
            <person name="Labutti K."/>
            <person name="Salamov A."/>
            <person name="Andreopoulos B."/>
            <person name="Baker S."/>
            <person name="Barry K."/>
            <person name="Bills G."/>
            <person name="Bluhm B."/>
            <person name="Cannon C."/>
            <person name="Castanera R."/>
            <person name="Culley D."/>
            <person name="Daum C."/>
            <person name="Ezra D."/>
            <person name="Gonzalez J."/>
            <person name="Henrissat B."/>
            <person name="Kuo A."/>
            <person name="Liang C."/>
            <person name="Lipzen A."/>
            <person name="Lutzoni F."/>
            <person name="Magnuson J."/>
            <person name="Mondo S."/>
            <person name="Nolan M."/>
            <person name="Ohm R."/>
            <person name="Pangilinan J."/>
            <person name="Park H.-J."/>
            <person name="Ramirez L."/>
            <person name="Alfaro M."/>
            <person name="Sun H."/>
            <person name="Tritt A."/>
            <person name="Yoshinaga Y."/>
            <person name="Zwiers L.-H."/>
            <person name="Turgeon B."/>
            <person name="Goodwin S."/>
            <person name="Spatafora J."/>
            <person name="Crous P."/>
            <person name="Grigoriev I."/>
        </authorList>
    </citation>
    <scope>NUCLEOTIDE SEQUENCE</scope>
    <source>
        <strain evidence="2 4">CBS 304.34</strain>
    </source>
</reference>
<organism evidence="2">
    <name type="scientific">Mytilinidion resinicola</name>
    <dbReference type="NCBI Taxonomy" id="574789"/>
    <lineage>
        <taxon>Eukaryota</taxon>
        <taxon>Fungi</taxon>
        <taxon>Dikarya</taxon>
        <taxon>Ascomycota</taxon>
        <taxon>Pezizomycotina</taxon>
        <taxon>Dothideomycetes</taxon>
        <taxon>Pleosporomycetidae</taxon>
        <taxon>Mytilinidiales</taxon>
        <taxon>Mytilinidiaceae</taxon>
        <taxon>Mytilinidion</taxon>
    </lineage>
</organism>
<dbReference type="AlphaFoldDB" id="A0A6A6YB67"/>
<name>A0A6A6YB67_9PEZI</name>
<dbReference type="EMBL" id="MU003710">
    <property type="protein sequence ID" value="KAF2805254.1"/>
    <property type="molecule type" value="Genomic_DNA"/>
</dbReference>